<dbReference type="Pfam" id="PF02864">
    <property type="entry name" value="STAT_bind"/>
    <property type="match status" value="1"/>
</dbReference>
<dbReference type="GeneID" id="111359030"/>
<dbReference type="Gene3D" id="1.10.238.10">
    <property type="entry name" value="EF-hand"/>
    <property type="match status" value="1"/>
</dbReference>
<comment type="subcellular location">
    <subcellularLocation>
        <location evidence="2 14">Cytoplasm</location>
    </subcellularLocation>
    <subcellularLocation>
        <location evidence="1 14">Nucleus</location>
    </subcellularLocation>
</comment>
<dbReference type="Gene3D" id="1.20.1050.20">
    <property type="entry name" value="STAT transcription factor, all-alpha domain"/>
    <property type="match status" value="1"/>
</dbReference>
<name>A0A9J7EKM5_SPOLT</name>
<evidence type="ECO:0000256" key="3">
    <source>
        <dbReference type="ARBA" id="ARBA00005586"/>
    </source>
</evidence>
<dbReference type="FunFam" id="1.10.238.10:FF:000029">
    <property type="entry name" value="Signal transducer and transcription activator 6"/>
    <property type="match status" value="1"/>
</dbReference>
<dbReference type="CTD" id="42428"/>
<keyword evidence="15" id="KW-0175">Coiled coil</keyword>
<dbReference type="Pfam" id="PF21354">
    <property type="entry name" value="STAT_linker"/>
    <property type="match status" value="1"/>
</dbReference>
<evidence type="ECO:0000256" key="2">
    <source>
        <dbReference type="ARBA" id="ARBA00004496"/>
    </source>
</evidence>
<keyword evidence="7 14" id="KW-0805">Transcription regulation</keyword>
<evidence type="ECO:0000256" key="8">
    <source>
        <dbReference type="ARBA" id="ARBA00023125"/>
    </source>
</evidence>
<feature type="coiled-coil region" evidence="15">
    <location>
        <begin position="192"/>
        <end position="219"/>
    </location>
</feature>
<keyword evidence="4 14" id="KW-0963">Cytoplasm</keyword>
<dbReference type="Pfam" id="PF01017">
    <property type="entry name" value="STAT_alpha"/>
    <property type="match status" value="1"/>
</dbReference>
<evidence type="ECO:0000256" key="9">
    <source>
        <dbReference type="ARBA" id="ARBA00023159"/>
    </source>
</evidence>
<evidence type="ECO:0000256" key="11">
    <source>
        <dbReference type="ARBA" id="ARBA00023242"/>
    </source>
</evidence>
<dbReference type="SMART" id="SM00964">
    <property type="entry name" value="STAT_int"/>
    <property type="match status" value="1"/>
</dbReference>
<dbReference type="Pfam" id="PF02865">
    <property type="entry name" value="STAT_int"/>
    <property type="match status" value="1"/>
</dbReference>
<dbReference type="GO" id="GO:0005634">
    <property type="term" value="C:nucleus"/>
    <property type="evidence" value="ECO:0007669"/>
    <property type="project" value="UniProtKB-SubCell"/>
</dbReference>
<dbReference type="RefSeq" id="XP_022830257.1">
    <property type="nucleotide sequence ID" value="XM_022974489.1"/>
</dbReference>
<dbReference type="InterPro" id="IPR013799">
    <property type="entry name" value="STAT_TF_prot_interaction"/>
</dbReference>
<dbReference type="GO" id="GO:0007166">
    <property type="term" value="P:cell surface receptor signaling pathway"/>
    <property type="evidence" value="ECO:0007669"/>
    <property type="project" value="UniProtKB-ARBA"/>
</dbReference>
<accession>A0A9J7EKM5</accession>
<dbReference type="GO" id="GO:0005737">
    <property type="term" value="C:cytoplasm"/>
    <property type="evidence" value="ECO:0007669"/>
    <property type="project" value="UniProtKB-SubCell"/>
</dbReference>
<keyword evidence="9 14" id="KW-0010">Activator</keyword>
<dbReference type="Pfam" id="PF00017">
    <property type="entry name" value="SH2"/>
    <property type="match status" value="1"/>
</dbReference>
<evidence type="ECO:0000313" key="17">
    <source>
        <dbReference type="Proteomes" id="UP000301870"/>
    </source>
</evidence>
<evidence type="ECO:0000256" key="1">
    <source>
        <dbReference type="ARBA" id="ARBA00004123"/>
    </source>
</evidence>
<reference evidence="18" key="1">
    <citation type="submission" date="2025-08" db="UniProtKB">
        <authorList>
            <consortium name="RefSeq"/>
        </authorList>
    </citation>
    <scope>IDENTIFICATION</scope>
    <source>
        <strain evidence="18">Ishihara</strain>
        <tissue evidence="18">Whole body</tissue>
    </source>
</reference>
<dbReference type="SUPFAM" id="SSF48092">
    <property type="entry name" value="Transcription factor STAT-4 N-domain"/>
    <property type="match status" value="1"/>
</dbReference>
<dbReference type="InterPro" id="IPR008967">
    <property type="entry name" value="p53-like_TF_DNA-bd_sf"/>
</dbReference>
<dbReference type="GO" id="GO:0000977">
    <property type="term" value="F:RNA polymerase II transcription regulatory region sequence-specific DNA binding"/>
    <property type="evidence" value="ECO:0007669"/>
    <property type="project" value="UniProtKB-ARBA"/>
</dbReference>
<evidence type="ECO:0000256" key="15">
    <source>
        <dbReference type="SAM" id="Coils"/>
    </source>
</evidence>
<evidence type="ECO:0000256" key="14">
    <source>
        <dbReference type="RuleBase" id="RU046415"/>
    </source>
</evidence>
<proteinExistence type="inferred from homology"/>
<evidence type="ECO:0000259" key="16">
    <source>
        <dbReference type="PROSITE" id="PS50001"/>
    </source>
</evidence>
<dbReference type="Gene3D" id="2.60.40.630">
    <property type="entry name" value="STAT transcription factor, DNA-binding domain"/>
    <property type="match status" value="1"/>
</dbReference>
<dbReference type="SUPFAM" id="SSF49417">
    <property type="entry name" value="p53-like transcription factors"/>
    <property type="match status" value="1"/>
</dbReference>
<evidence type="ECO:0000313" key="18">
    <source>
        <dbReference type="RefSeq" id="XP_022830257.1"/>
    </source>
</evidence>
<keyword evidence="17" id="KW-1185">Reference proteome</keyword>
<gene>
    <name evidence="18" type="primary">LOC111359030</name>
</gene>
<evidence type="ECO:0000256" key="6">
    <source>
        <dbReference type="ARBA" id="ARBA00022999"/>
    </source>
</evidence>
<feature type="domain" description="SH2" evidence="16">
    <location>
        <begin position="577"/>
        <end position="701"/>
    </location>
</feature>
<dbReference type="PANTHER" id="PTHR11801">
    <property type="entry name" value="SIGNAL TRANSDUCER AND ACTIVATOR OF TRANSCRIPTION"/>
    <property type="match status" value="1"/>
</dbReference>
<protein>
    <recommendedName>
        <fullName evidence="14">Signal transducer and activator of transcription</fullName>
    </recommendedName>
</protein>
<dbReference type="Gene3D" id="3.30.505.10">
    <property type="entry name" value="SH2 domain"/>
    <property type="match status" value="1"/>
</dbReference>
<evidence type="ECO:0000256" key="10">
    <source>
        <dbReference type="ARBA" id="ARBA00023163"/>
    </source>
</evidence>
<comment type="subunit">
    <text evidence="12">Forms a homodimer or a heterodimer with a related family member.</text>
</comment>
<sequence length="737" mass="84480">MSLWARAQQLPPESLQKVRTIYGDHFPIEVRHCLAPWIESRIWTAEPEDQQRFFVDELVQEIQAHADLMLSPDMFVTKMKLLDAAKNFHMQYSHAPHELYAYMRRSLALEMDVIQNAMGTPYVAQPQTERKYSELITGLQTVRQKVSMVGEEIRSLQANIESFSLQYHECLKNKGHMNYLQQSMTNERRDLVACLRVQIEETERKLNALVAQISQSQMELVDHMKENIANLRQLQSQVLDEELIKWKREQQLSGNGVPMQSNLNTIQEWCELLADLIWTTRQQVNNVARINTKTIVELRQPHLAEMLDEMSKQVTGLLSTLVTSTFVIEKQPPQVMKTNTRFTATVRLLVGGQLNVYMTPPRVSVVIISEQQAQLLLKSETQAGKGKQPVECGDILNNTGSMEYQPTSRQLSVSFRNMQLRKIKRAEKKGTESVMDEKLTLLFQSQFNVGGGELVFQVWTLSLPVVVIVHGNQEPHGWATVTWDNAFSPPGRVPFAVPDKVTWGQLAETLRIKFCSATGGDLSEDNLRFLAEKIFSICAVPRTSLPLNTMELNAMPVSWTQFCKDALPERNFTFWEWFYMVVKVTRDYLRTLWCDHLIMGFIQKKQAEEMLAKCPAGTFLLRFSDSELGGITIAWVGEGNEVFSLQPFTSRDLMLRSLADRVLDLTQLQFLYPNIAKDDVFSKYYTKPENEMLKNGYVKPVLVTTLPPYMSSSPAYAHSPDSHRNTPSVQSRYMIDF</sequence>
<evidence type="ECO:0000256" key="4">
    <source>
        <dbReference type="ARBA" id="ARBA00022490"/>
    </source>
</evidence>
<dbReference type="PROSITE" id="PS50001">
    <property type="entry name" value="SH2"/>
    <property type="match status" value="1"/>
</dbReference>
<dbReference type="InterPro" id="IPR012345">
    <property type="entry name" value="STAT_TF_DNA-bd_N"/>
</dbReference>
<dbReference type="InterPro" id="IPR048988">
    <property type="entry name" value="STAT_linker"/>
</dbReference>
<evidence type="ECO:0000256" key="12">
    <source>
        <dbReference type="ARBA" id="ARBA00064301"/>
    </source>
</evidence>
<dbReference type="Proteomes" id="UP000301870">
    <property type="component" value="Chromosome 3"/>
</dbReference>
<dbReference type="InterPro" id="IPR036535">
    <property type="entry name" value="STAT_N_sf"/>
</dbReference>
<evidence type="ECO:0000256" key="5">
    <source>
        <dbReference type="ARBA" id="ARBA00022553"/>
    </source>
</evidence>
<keyword evidence="8 14" id="KW-0238">DNA-binding</keyword>
<keyword evidence="11 14" id="KW-0539">Nucleus</keyword>
<evidence type="ECO:0000256" key="7">
    <source>
        <dbReference type="ARBA" id="ARBA00023015"/>
    </source>
</evidence>
<dbReference type="GO" id="GO:0001228">
    <property type="term" value="F:DNA-binding transcription activator activity, RNA polymerase II-specific"/>
    <property type="evidence" value="ECO:0007669"/>
    <property type="project" value="UniProtKB-ARBA"/>
</dbReference>
<dbReference type="InterPro" id="IPR013801">
    <property type="entry name" value="STAT_TF_DNA-bd"/>
</dbReference>
<dbReference type="InterPro" id="IPR000980">
    <property type="entry name" value="SH2"/>
</dbReference>
<dbReference type="InterPro" id="IPR046994">
    <property type="entry name" value="STAT5_CC"/>
</dbReference>
<keyword evidence="6 13" id="KW-0727">SH2 domain</keyword>
<keyword evidence="5 14" id="KW-0597">Phosphoprotein</keyword>
<dbReference type="Gene3D" id="1.10.532.10">
    <property type="entry name" value="STAT transcription factor, N-terminal domain"/>
    <property type="match status" value="1"/>
</dbReference>
<dbReference type="FunFam" id="2.60.40.630:FF:000003">
    <property type="entry name" value="Signal transducer and transcription activator 6"/>
    <property type="match status" value="1"/>
</dbReference>
<dbReference type="InterPro" id="IPR013800">
    <property type="entry name" value="STAT_TF_alpha"/>
</dbReference>
<comment type="similarity">
    <text evidence="3 14">Belongs to the transcription factor STAT family.</text>
</comment>
<organism evidence="17 18">
    <name type="scientific">Spodoptera litura</name>
    <name type="common">Asian cotton leafworm</name>
    <dbReference type="NCBI Taxonomy" id="69820"/>
    <lineage>
        <taxon>Eukaryota</taxon>
        <taxon>Metazoa</taxon>
        <taxon>Ecdysozoa</taxon>
        <taxon>Arthropoda</taxon>
        <taxon>Hexapoda</taxon>
        <taxon>Insecta</taxon>
        <taxon>Pterygota</taxon>
        <taxon>Neoptera</taxon>
        <taxon>Endopterygota</taxon>
        <taxon>Lepidoptera</taxon>
        <taxon>Glossata</taxon>
        <taxon>Ditrysia</taxon>
        <taxon>Noctuoidea</taxon>
        <taxon>Noctuidae</taxon>
        <taxon>Amphipyrinae</taxon>
        <taxon>Spodoptera</taxon>
    </lineage>
</organism>
<dbReference type="CDD" id="cd16855">
    <property type="entry name" value="STAT5_CCD"/>
    <property type="match status" value="1"/>
</dbReference>
<dbReference type="InterPro" id="IPR001217">
    <property type="entry name" value="STAT"/>
</dbReference>
<evidence type="ECO:0000256" key="13">
    <source>
        <dbReference type="PROSITE-ProRule" id="PRU00191"/>
    </source>
</evidence>
<dbReference type="AlphaFoldDB" id="A0A9J7EKM5"/>
<dbReference type="CDD" id="cd09919">
    <property type="entry name" value="SH2_STAT_family"/>
    <property type="match status" value="1"/>
</dbReference>
<dbReference type="InterPro" id="IPR036860">
    <property type="entry name" value="SH2_dom_sf"/>
</dbReference>
<dbReference type="InterPro" id="IPR015988">
    <property type="entry name" value="STAT_TF_CC"/>
</dbReference>
<keyword evidence="10 14" id="KW-0804">Transcription</keyword>
<dbReference type="SUPFAM" id="SSF55550">
    <property type="entry name" value="SH2 domain"/>
    <property type="match status" value="1"/>
</dbReference>
<dbReference type="SUPFAM" id="SSF47655">
    <property type="entry name" value="STAT"/>
    <property type="match status" value="1"/>
</dbReference>